<dbReference type="NCBIfam" id="TIGR00369">
    <property type="entry name" value="unchar_dom_1"/>
    <property type="match status" value="1"/>
</dbReference>
<dbReference type="EMBL" id="KV020095">
    <property type="protein sequence ID" value="KZV15459.1"/>
    <property type="molecule type" value="Genomic_DNA"/>
</dbReference>
<name>A0A2Z7A220_9LAMI</name>
<proteinExistence type="predicted"/>
<evidence type="ECO:0000313" key="3">
    <source>
        <dbReference type="EMBL" id="KZV15459.1"/>
    </source>
</evidence>
<dbReference type="AlphaFoldDB" id="A0A2Z7A220"/>
<dbReference type="InterPro" id="IPR029069">
    <property type="entry name" value="HotDog_dom_sf"/>
</dbReference>
<feature type="domain" description="Thioesterase" evidence="2">
    <location>
        <begin position="30"/>
        <end position="108"/>
    </location>
</feature>
<sequence length="124" mass="13395">MEALGIRITEVGEDWLRGTMPVDRRTHQPYGLLHGGASVALAETLGSSAAMLALDPAKFRAVGLEINANHVRGVREGTVTGTAKALHLGRSTQVWEIRIEDEQQRLVCVSRITMAVVPVDVVAK</sequence>
<dbReference type="Proteomes" id="UP000250235">
    <property type="component" value="Unassembled WGS sequence"/>
</dbReference>
<evidence type="ECO:0000256" key="1">
    <source>
        <dbReference type="ARBA" id="ARBA00022801"/>
    </source>
</evidence>
<keyword evidence="1 3" id="KW-0378">Hydrolase</keyword>
<keyword evidence="4" id="KW-1185">Reference proteome</keyword>
<dbReference type="InterPro" id="IPR003736">
    <property type="entry name" value="PAAI_dom"/>
</dbReference>
<evidence type="ECO:0000313" key="4">
    <source>
        <dbReference type="Proteomes" id="UP000250235"/>
    </source>
</evidence>
<dbReference type="Pfam" id="PF03061">
    <property type="entry name" value="4HBT"/>
    <property type="match status" value="1"/>
</dbReference>
<dbReference type="PANTHER" id="PTHR43240:SF5">
    <property type="entry name" value="1,4-DIHYDROXY-2-NAPHTHOYL-COA THIOESTERASE 1"/>
    <property type="match status" value="1"/>
</dbReference>
<dbReference type="GO" id="GO:0005829">
    <property type="term" value="C:cytosol"/>
    <property type="evidence" value="ECO:0007669"/>
    <property type="project" value="TreeGrafter"/>
</dbReference>
<evidence type="ECO:0000259" key="2">
    <source>
        <dbReference type="Pfam" id="PF03061"/>
    </source>
</evidence>
<reference evidence="3 4" key="1">
    <citation type="journal article" date="2015" name="Proc. Natl. Acad. Sci. U.S.A.">
        <title>The resurrection genome of Boea hygrometrica: A blueprint for survival of dehydration.</title>
        <authorList>
            <person name="Xiao L."/>
            <person name="Yang G."/>
            <person name="Zhang L."/>
            <person name="Yang X."/>
            <person name="Zhao S."/>
            <person name="Ji Z."/>
            <person name="Zhou Q."/>
            <person name="Hu M."/>
            <person name="Wang Y."/>
            <person name="Chen M."/>
            <person name="Xu Y."/>
            <person name="Jin H."/>
            <person name="Xiao X."/>
            <person name="Hu G."/>
            <person name="Bao F."/>
            <person name="Hu Y."/>
            <person name="Wan P."/>
            <person name="Li L."/>
            <person name="Deng X."/>
            <person name="Kuang T."/>
            <person name="Xiang C."/>
            <person name="Zhu J.K."/>
            <person name="Oliver M.J."/>
            <person name="He Y."/>
        </authorList>
    </citation>
    <scope>NUCLEOTIDE SEQUENCE [LARGE SCALE GENOMIC DNA]</scope>
    <source>
        <strain evidence="4">cv. XS01</strain>
    </source>
</reference>
<dbReference type="PANTHER" id="PTHR43240">
    <property type="entry name" value="1,4-DIHYDROXY-2-NAPHTHOYL-COA THIOESTERASE 1"/>
    <property type="match status" value="1"/>
</dbReference>
<organism evidence="3 4">
    <name type="scientific">Dorcoceras hygrometricum</name>
    <dbReference type="NCBI Taxonomy" id="472368"/>
    <lineage>
        <taxon>Eukaryota</taxon>
        <taxon>Viridiplantae</taxon>
        <taxon>Streptophyta</taxon>
        <taxon>Embryophyta</taxon>
        <taxon>Tracheophyta</taxon>
        <taxon>Spermatophyta</taxon>
        <taxon>Magnoliopsida</taxon>
        <taxon>eudicotyledons</taxon>
        <taxon>Gunneridae</taxon>
        <taxon>Pentapetalae</taxon>
        <taxon>asterids</taxon>
        <taxon>lamiids</taxon>
        <taxon>Lamiales</taxon>
        <taxon>Gesneriaceae</taxon>
        <taxon>Didymocarpoideae</taxon>
        <taxon>Trichosporeae</taxon>
        <taxon>Loxocarpinae</taxon>
        <taxon>Dorcoceras</taxon>
    </lineage>
</organism>
<dbReference type="SUPFAM" id="SSF54637">
    <property type="entry name" value="Thioesterase/thiol ester dehydrase-isomerase"/>
    <property type="match status" value="1"/>
</dbReference>
<protein>
    <submittedName>
        <fullName evidence="3">Acyl-CoA thioesterase/ catalytic/ hydrolase, acting on ester bond</fullName>
    </submittedName>
</protein>
<accession>A0A2Z7A220</accession>
<dbReference type="Gene3D" id="3.10.129.10">
    <property type="entry name" value="Hotdog Thioesterase"/>
    <property type="match status" value="1"/>
</dbReference>
<dbReference type="OrthoDB" id="46529at2759"/>
<dbReference type="InterPro" id="IPR006683">
    <property type="entry name" value="Thioestr_dom"/>
</dbReference>
<dbReference type="GO" id="GO:0061522">
    <property type="term" value="F:1,4-dihydroxy-2-naphthoyl-CoA thioesterase activity"/>
    <property type="evidence" value="ECO:0007669"/>
    <property type="project" value="TreeGrafter"/>
</dbReference>
<dbReference type="CDD" id="cd03443">
    <property type="entry name" value="PaaI_thioesterase"/>
    <property type="match status" value="1"/>
</dbReference>
<gene>
    <name evidence="3" type="ORF">F511_15562</name>
</gene>